<dbReference type="Gene3D" id="2.60.40.10">
    <property type="entry name" value="Immunoglobulins"/>
    <property type="match status" value="1"/>
</dbReference>
<dbReference type="EMBL" id="AAMD01000014">
    <property type="protein sequence ID" value="EAU68620.1"/>
    <property type="molecule type" value="Genomic_DNA"/>
</dbReference>
<dbReference type="Proteomes" id="UP000032702">
    <property type="component" value="Unassembled WGS sequence"/>
</dbReference>
<dbReference type="OrthoDB" id="8774234at2"/>
<dbReference type="AlphaFoldDB" id="Q09A62"/>
<organism evidence="2 4">
    <name type="scientific">Stigmatella aurantiaca (strain DW4/3-1)</name>
    <dbReference type="NCBI Taxonomy" id="378806"/>
    <lineage>
        <taxon>Bacteria</taxon>
        <taxon>Pseudomonadati</taxon>
        <taxon>Myxococcota</taxon>
        <taxon>Myxococcia</taxon>
        <taxon>Myxococcales</taxon>
        <taxon>Cystobacterineae</taxon>
        <taxon>Archangiaceae</taxon>
        <taxon>Stigmatella</taxon>
    </lineage>
</organism>
<name>Q09A62_STIAD</name>
<dbReference type="Proteomes" id="UP000001351">
    <property type="component" value="Chromosome"/>
</dbReference>
<dbReference type="eggNOG" id="COG4412">
    <property type="taxonomic scope" value="Bacteria"/>
</dbReference>
<dbReference type="EMBL" id="CP002271">
    <property type="protein sequence ID" value="ADO75086.1"/>
    <property type="molecule type" value="Genomic_DNA"/>
</dbReference>
<reference evidence="1 3" key="2">
    <citation type="journal article" date="2011" name="Mol. Biol. Evol.">
        <title>Comparative genomic analysis of fruiting body formation in Myxococcales.</title>
        <authorList>
            <person name="Huntley S."/>
            <person name="Hamann N."/>
            <person name="Wegener-Feldbrugge S."/>
            <person name="Treuner-Lange A."/>
            <person name="Kube M."/>
            <person name="Reinhardt R."/>
            <person name="Klages S."/>
            <person name="Muller R."/>
            <person name="Ronning C.M."/>
            <person name="Nierman W.C."/>
            <person name="Sogaard-Andersen L."/>
        </authorList>
    </citation>
    <scope>NUCLEOTIDE SEQUENCE [LARGE SCALE GENOMIC DNA]</scope>
    <source>
        <strain evidence="1 3">DW4/3-1</strain>
    </source>
</reference>
<dbReference type="STRING" id="378806.STAUR_7330"/>
<dbReference type="HOGENOM" id="CLU_1137489_0_0_7"/>
<dbReference type="KEGG" id="sur:STAUR_7330"/>
<evidence type="ECO:0000313" key="1">
    <source>
        <dbReference type="EMBL" id="ADO75086.1"/>
    </source>
</evidence>
<dbReference type="RefSeq" id="WP_002611680.1">
    <property type="nucleotide sequence ID" value="NC_014623.1"/>
</dbReference>
<evidence type="ECO:0000313" key="3">
    <source>
        <dbReference type="Proteomes" id="UP000001351"/>
    </source>
</evidence>
<evidence type="ECO:0000313" key="2">
    <source>
        <dbReference type="EMBL" id="EAU68620.1"/>
    </source>
</evidence>
<accession>Q09A62</accession>
<gene>
    <name evidence="1" type="ordered locus">STAUR_7330</name>
    <name evidence="2" type="ORF">STIAU_6065</name>
</gene>
<reference evidence="2 4" key="1">
    <citation type="submission" date="2006-04" db="EMBL/GenBank/DDBJ databases">
        <authorList>
            <person name="Nierman W.C."/>
        </authorList>
    </citation>
    <scope>NUCLEOTIDE SEQUENCE [LARGE SCALE GENOMIC DNA]</scope>
    <source>
        <strain evidence="2 4">DW4/3-1</strain>
    </source>
</reference>
<protein>
    <submittedName>
        <fullName evidence="2">PKD domain protein</fullName>
    </submittedName>
</protein>
<dbReference type="InterPro" id="IPR013783">
    <property type="entry name" value="Ig-like_fold"/>
</dbReference>
<sequence length="244" mass="26261">MNRWVWIFVGLVGVVSAAEAREKAPAPENICFHTPVVQVAPTGRFGFTFLHRFTFAPALIPGSPSVPAGGIIELSTDRGQTWEDIGATALPGYNATIAAGEENPLQNRRAYGDMSEGYPSWIPVTVDLGTAYQGQTVWVRFRVSSEDDTAPCGWDVDALHFDGITGKTVNQPPVAHAGDDASVMELSSLELDGTRPSDPDGDALTYVWTQTYHPSFDLIGATTARPVLHARVQAMTSTSCIPSR</sequence>
<proteinExistence type="predicted"/>
<keyword evidence="3" id="KW-1185">Reference proteome</keyword>
<evidence type="ECO:0000313" key="4">
    <source>
        <dbReference type="Proteomes" id="UP000032702"/>
    </source>
</evidence>